<reference evidence="1" key="1">
    <citation type="submission" date="2022-10" db="EMBL/GenBank/DDBJ databases">
        <title>Culturing micro-colonial fungi from biological soil crusts in the Mojave desert and describing Neophaeococcomyces mojavensis, and introducing the new genera and species Taxawa tesnikishii.</title>
        <authorList>
            <person name="Kurbessoian T."/>
            <person name="Stajich J.E."/>
        </authorList>
    </citation>
    <scope>NUCLEOTIDE SEQUENCE</scope>
    <source>
        <strain evidence="1">JES_112</strain>
    </source>
</reference>
<name>A0ACC3A8D5_9EURO</name>
<organism evidence="1 2">
    <name type="scientific">Neophaeococcomyces mojaviensis</name>
    <dbReference type="NCBI Taxonomy" id="3383035"/>
    <lineage>
        <taxon>Eukaryota</taxon>
        <taxon>Fungi</taxon>
        <taxon>Dikarya</taxon>
        <taxon>Ascomycota</taxon>
        <taxon>Pezizomycotina</taxon>
        <taxon>Eurotiomycetes</taxon>
        <taxon>Chaetothyriomycetidae</taxon>
        <taxon>Chaetothyriales</taxon>
        <taxon>Chaetothyriales incertae sedis</taxon>
        <taxon>Neophaeococcomyces</taxon>
    </lineage>
</organism>
<sequence length="144" mass="14836">MKFLSFVLTAFTFGLGSQAANAALPGLPTNLPGIPTNILSIFNPPSLPTRSISLPALSTLPTPSLSAQASKCITQLEQCVISRTKAGLPENEIDKICRASFLQCLGVSTKLPTGVPTGLTTGGFGGLPGFPIPTGRSKKARAQA</sequence>
<dbReference type="EMBL" id="JAPDRQ010000068">
    <property type="protein sequence ID" value="KAJ9657165.1"/>
    <property type="molecule type" value="Genomic_DNA"/>
</dbReference>
<proteinExistence type="predicted"/>
<gene>
    <name evidence="1" type="ORF">H2198_004523</name>
</gene>
<accession>A0ACC3A8D5</accession>
<comment type="caution">
    <text evidence="1">The sequence shown here is derived from an EMBL/GenBank/DDBJ whole genome shotgun (WGS) entry which is preliminary data.</text>
</comment>
<dbReference type="Proteomes" id="UP001172386">
    <property type="component" value="Unassembled WGS sequence"/>
</dbReference>
<evidence type="ECO:0000313" key="2">
    <source>
        <dbReference type="Proteomes" id="UP001172386"/>
    </source>
</evidence>
<evidence type="ECO:0000313" key="1">
    <source>
        <dbReference type="EMBL" id="KAJ9657165.1"/>
    </source>
</evidence>
<protein>
    <submittedName>
        <fullName evidence="1">Uncharacterized protein</fullName>
    </submittedName>
</protein>
<keyword evidence="2" id="KW-1185">Reference proteome</keyword>